<reference evidence="3 4" key="1">
    <citation type="journal article" date="2009" name="J. Bacteriol.">
        <title>Complete genome sequence of the probiotic Lactobacillus rhamnosus ATCC 53103.</title>
        <authorList>
            <person name="Morita H."/>
            <person name="Toh H."/>
            <person name="Oshima K."/>
            <person name="Murakami M."/>
            <person name="Taylor T.D."/>
            <person name="Igimi S."/>
            <person name="Hattori M."/>
        </authorList>
    </citation>
    <scope>NUCLEOTIDE SEQUENCE [LARGE SCALE GENOMIC DNA]</scope>
    <source>
        <strain evidence="4">ATCC 53103 / LMG 18243 / GG [Tokyo]</strain>
    </source>
</reference>
<dbReference type="Pfam" id="PF02558">
    <property type="entry name" value="ApbA"/>
    <property type="match status" value="1"/>
</dbReference>
<feature type="domain" description="Ketopantoate reductase N-terminal" evidence="2">
    <location>
        <begin position="3"/>
        <end position="116"/>
    </location>
</feature>
<dbReference type="SUPFAM" id="SSF51735">
    <property type="entry name" value="NAD(P)-binding Rossmann-fold domains"/>
    <property type="match status" value="1"/>
</dbReference>
<dbReference type="InterPro" id="IPR036291">
    <property type="entry name" value="NAD(P)-bd_dom_sf"/>
</dbReference>
<dbReference type="InterPro" id="IPR013332">
    <property type="entry name" value="KPR_N"/>
</dbReference>
<dbReference type="SUPFAM" id="SSF48179">
    <property type="entry name" value="6-phosphogluconate dehydrogenase C-terminal domain-like"/>
    <property type="match status" value="1"/>
</dbReference>
<dbReference type="PROSITE" id="PS51257">
    <property type="entry name" value="PROKAR_LIPOPROTEIN"/>
    <property type="match status" value="1"/>
</dbReference>
<feature type="domain" description="Opine dehydrogenase" evidence="1">
    <location>
        <begin position="180"/>
        <end position="323"/>
    </location>
</feature>
<dbReference type="PANTHER" id="PTHR38015:SF1">
    <property type="entry name" value="OPINE DEHYDROGENASE DOMAIN-CONTAINING PROTEIN"/>
    <property type="match status" value="1"/>
</dbReference>
<protein>
    <submittedName>
        <fullName evidence="3">NAD/NADP octopine/nopaline dehydrogenase</fullName>
    </submittedName>
</protein>
<dbReference type="KEGG" id="lrh:LGG_00477"/>
<dbReference type="InterPro" id="IPR013328">
    <property type="entry name" value="6PGD_dom2"/>
</dbReference>
<evidence type="ECO:0000313" key="4">
    <source>
        <dbReference type="Proteomes" id="UP000002067"/>
    </source>
</evidence>
<evidence type="ECO:0000259" key="2">
    <source>
        <dbReference type="Pfam" id="PF02558"/>
    </source>
</evidence>
<accession>A0A809MUN1</accession>
<dbReference type="EMBL" id="AP011548">
    <property type="protein sequence ID" value="BAI40988.1"/>
    <property type="molecule type" value="Genomic_DNA"/>
</dbReference>
<dbReference type="GO" id="GO:0016491">
    <property type="term" value="F:oxidoreductase activity"/>
    <property type="evidence" value="ECO:0007669"/>
    <property type="project" value="InterPro"/>
</dbReference>
<dbReference type="Pfam" id="PF02317">
    <property type="entry name" value="Octopine_DH"/>
    <property type="match status" value="1"/>
</dbReference>
<name>A0A809MUN1_LACRG</name>
<dbReference type="InterPro" id="IPR008927">
    <property type="entry name" value="6-PGluconate_DH-like_C_sf"/>
</dbReference>
<proteinExistence type="predicted"/>
<evidence type="ECO:0000313" key="3">
    <source>
        <dbReference type="EMBL" id="BAI40988.1"/>
    </source>
</evidence>
<evidence type="ECO:0000259" key="1">
    <source>
        <dbReference type="Pfam" id="PF02317"/>
    </source>
</evidence>
<dbReference type="Proteomes" id="UP000002067">
    <property type="component" value="Chromosome"/>
</dbReference>
<gene>
    <name evidence="3" type="ordered locus">LRHM_0461</name>
</gene>
<dbReference type="Gene3D" id="3.40.50.720">
    <property type="entry name" value="NAD(P)-binding Rossmann-like Domain"/>
    <property type="match status" value="1"/>
</dbReference>
<dbReference type="KEGG" id="lrg:LRHM_0461"/>
<dbReference type="InterPro" id="IPR051729">
    <property type="entry name" value="Opine/Lysopine_DH"/>
</dbReference>
<dbReference type="AlphaFoldDB" id="A0A809MUN1"/>
<dbReference type="Gene3D" id="1.10.1040.10">
    <property type="entry name" value="N-(1-d-carboxylethyl)-l-norvaline Dehydrogenase, domain 2"/>
    <property type="match status" value="1"/>
</dbReference>
<dbReference type="RefSeq" id="WP_014569110.1">
    <property type="nucleotide sequence ID" value="NC_013198.1"/>
</dbReference>
<organism evidence="3 4">
    <name type="scientific">Lacticaseibacillus rhamnosus (strain ATCC 53103 / LMG 18243 / GG)</name>
    <name type="common">Lactobacillus rhamnosus</name>
    <dbReference type="NCBI Taxonomy" id="568703"/>
    <lineage>
        <taxon>Bacteria</taxon>
        <taxon>Bacillati</taxon>
        <taxon>Bacillota</taxon>
        <taxon>Bacilli</taxon>
        <taxon>Lactobacillales</taxon>
        <taxon>Lactobacillaceae</taxon>
        <taxon>Lacticaseibacillus</taxon>
    </lineage>
</organism>
<sequence length="353" mass="39164">MKVTIIGAGNTGFACASDLKRRGIETTIFSRDPVKAAKLTKCSFTITGRITTTTQFRVSANLAASVNFADIIIIATWANAHEDIISAIKPFIHQDQTIIFLNGNWGMLQAVAKLTPDWIIQKHVSILETSGMPYVAQWHNHSLHISEIKTKVTVAAYGNQQAWRKGLNLLKQLYSEISVSPSVLQTSLSALNPIIHVPVSLFNLPRIEHAERFHILTDGLSESTRAYIMRIDTERKQLASVLDIPYSSIVHQLATQWGTDFDTLGEVFHGLATYRNLPAPTNIQSRFIIEDLPYGIDPLVRLGKILSVPLPYSQKLATFAHAVFDQVPEPDLRFINSETIAAVQSNNPANDLD</sequence>
<dbReference type="PANTHER" id="PTHR38015">
    <property type="entry name" value="BLR6086 PROTEIN"/>
    <property type="match status" value="1"/>
</dbReference>
<dbReference type="InterPro" id="IPR003421">
    <property type="entry name" value="Opine_DH"/>
</dbReference>